<gene>
    <name evidence="2" type="ORF">GNP35_11310</name>
</gene>
<accession>A0A6N8F9R1</accession>
<name>A0A6N8F9R1_9GAMM</name>
<dbReference type="Proteomes" id="UP000439994">
    <property type="component" value="Unassembled WGS sequence"/>
</dbReference>
<dbReference type="EMBL" id="WOCD01000005">
    <property type="protein sequence ID" value="MUH73018.1"/>
    <property type="molecule type" value="Genomic_DNA"/>
</dbReference>
<organism evidence="2 3">
    <name type="scientific">Psychrosphaera haliotis</name>
    <dbReference type="NCBI Taxonomy" id="555083"/>
    <lineage>
        <taxon>Bacteria</taxon>
        <taxon>Pseudomonadati</taxon>
        <taxon>Pseudomonadota</taxon>
        <taxon>Gammaproteobacteria</taxon>
        <taxon>Alteromonadales</taxon>
        <taxon>Pseudoalteromonadaceae</taxon>
        <taxon>Psychrosphaera</taxon>
    </lineage>
</organism>
<keyword evidence="1" id="KW-0175">Coiled coil</keyword>
<evidence type="ECO:0000313" key="2">
    <source>
        <dbReference type="EMBL" id="MUH73018.1"/>
    </source>
</evidence>
<comment type="caution">
    <text evidence="2">The sequence shown here is derived from an EMBL/GenBank/DDBJ whole genome shotgun (WGS) entry which is preliminary data.</text>
</comment>
<dbReference type="AlphaFoldDB" id="A0A6N8F9R1"/>
<dbReference type="OrthoDB" id="5751334at2"/>
<dbReference type="RefSeq" id="WP_155696218.1">
    <property type="nucleotide sequence ID" value="NZ_WOCD01000005.1"/>
</dbReference>
<sequence>MASPLFITDVLKQVKNKYLALISDAQQFYAEFDDTVLTYQRELDRLNEAHNQLETIVAFEKANGYYPAIKDQSDTELYLGELQNIVDKSKATVNSLEPKILGGFRRRTLMVNELADLIIENTLNEKDANKFITSLVLRSPLPQSHSRCPSNEKNKPIYIAAWSICLFHQLIKDKLIDDERIVALVPRMIEQADNEEVKEPDPEMLNVYIKEVLRPIVSAALLHQIGSYSLEADAFYKGNRYRLLGDKERQALISVIFSNTKKYIEFGLGKPDKEAFHNQQADDYQNAMARYDLMESILDNYIKPSNAMGNLLRIPMIYASFLLSTKPKHDYSIIYKAYDIIKSGIEKGLIHASFAKVFLKLVGQYPLGAGIYFISKETGQPERAIVIGMSPNEYNSAIVKQITRRQIKYDDFSQALITFDYNLLNHEARKNSDFGAAFYAKQFPRGYTWNPAEVWEIEINQDTFWRRDNAMRKN</sequence>
<feature type="coiled-coil region" evidence="1">
    <location>
        <begin position="29"/>
        <end position="63"/>
    </location>
</feature>
<reference evidence="2 3" key="1">
    <citation type="submission" date="2019-11" db="EMBL/GenBank/DDBJ databases">
        <title>P. haliotis isolates from Z. marina roots.</title>
        <authorList>
            <person name="Cohen M."/>
            <person name="Jospin G."/>
            <person name="Eisen J.A."/>
            <person name="Coil D.A."/>
        </authorList>
    </citation>
    <scope>NUCLEOTIDE SEQUENCE [LARGE SCALE GENOMIC DNA]</scope>
    <source>
        <strain evidence="2 3">UCD-MCMsp1aY</strain>
    </source>
</reference>
<evidence type="ECO:0000256" key="1">
    <source>
        <dbReference type="SAM" id="Coils"/>
    </source>
</evidence>
<keyword evidence="3" id="KW-1185">Reference proteome</keyword>
<evidence type="ECO:0000313" key="3">
    <source>
        <dbReference type="Proteomes" id="UP000439994"/>
    </source>
</evidence>
<proteinExistence type="predicted"/>
<protein>
    <submittedName>
        <fullName evidence="2">Uncharacterized protein</fullName>
    </submittedName>
</protein>